<feature type="domain" description="NAD(P)-binding" evidence="1">
    <location>
        <begin position="13"/>
        <end position="170"/>
    </location>
</feature>
<protein>
    <submittedName>
        <fullName evidence="2">NAD(P)H-binding protein</fullName>
    </submittedName>
</protein>
<sequence>MTTTAHPPVLVLGGTGTIGHRVVAQLLDRGLPARAASRHTDPPLNWADPTTWDAALDGAERIYLLLPDDVDLPDGFLDRARAAGVRRVVLHSDRAVDLMNVTRLQGAERAVRASGLEWTIIRPDWFAQNFETFFRDGIVGGRLCMPVGEAKQGFVDGDDIAAVAVKALTTDAHLGEVLEITGPTALSFREATALIADAIGRPVEFDGTPQAYREQMLAVGLPEEAVEGLIQSFAPVAEAGDTHPTGVVEAVLGRPARPFADYVAAAAARGVWQ</sequence>
<dbReference type="RefSeq" id="WP_222928752.1">
    <property type="nucleotide sequence ID" value="NZ_CP033325.1"/>
</dbReference>
<comment type="caution">
    <text evidence="2">The sequence shown here is derived from an EMBL/GenBank/DDBJ whole genome shotgun (WGS) entry which is preliminary data.</text>
</comment>
<name>A0ABV9D7D4_9MICO</name>
<dbReference type="Proteomes" id="UP001595955">
    <property type="component" value="Unassembled WGS sequence"/>
</dbReference>
<dbReference type="Pfam" id="PF13460">
    <property type="entry name" value="NAD_binding_10"/>
    <property type="match status" value="1"/>
</dbReference>
<organism evidence="2 3">
    <name type="scientific">Georgenia faecalis</name>
    <dbReference type="NCBI Taxonomy" id="2483799"/>
    <lineage>
        <taxon>Bacteria</taxon>
        <taxon>Bacillati</taxon>
        <taxon>Actinomycetota</taxon>
        <taxon>Actinomycetes</taxon>
        <taxon>Micrococcales</taxon>
        <taxon>Bogoriellaceae</taxon>
        <taxon>Georgenia</taxon>
    </lineage>
</organism>
<evidence type="ECO:0000313" key="2">
    <source>
        <dbReference type="EMBL" id="MFC4553924.1"/>
    </source>
</evidence>
<accession>A0ABV9D7D4</accession>
<dbReference type="SUPFAM" id="SSF51735">
    <property type="entry name" value="NAD(P)-binding Rossmann-fold domains"/>
    <property type="match status" value="1"/>
</dbReference>
<evidence type="ECO:0000259" key="1">
    <source>
        <dbReference type="Pfam" id="PF13460"/>
    </source>
</evidence>
<dbReference type="Gene3D" id="3.90.25.10">
    <property type="entry name" value="UDP-galactose 4-epimerase, domain 1"/>
    <property type="match status" value="1"/>
</dbReference>
<keyword evidence="3" id="KW-1185">Reference proteome</keyword>
<proteinExistence type="predicted"/>
<dbReference type="Gene3D" id="3.40.50.720">
    <property type="entry name" value="NAD(P)-binding Rossmann-like Domain"/>
    <property type="match status" value="1"/>
</dbReference>
<dbReference type="InterPro" id="IPR016040">
    <property type="entry name" value="NAD(P)-bd_dom"/>
</dbReference>
<dbReference type="EMBL" id="JBHSGF010000001">
    <property type="protein sequence ID" value="MFC4553924.1"/>
    <property type="molecule type" value="Genomic_DNA"/>
</dbReference>
<dbReference type="PANTHER" id="PTHR43162:SF1">
    <property type="entry name" value="PRESTALK A DIFFERENTIATION PROTEIN A"/>
    <property type="match status" value="1"/>
</dbReference>
<dbReference type="InterPro" id="IPR051604">
    <property type="entry name" value="Ergot_Alk_Oxidoreductase"/>
</dbReference>
<gene>
    <name evidence="2" type="ORF">ACFO3F_01565</name>
</gene>
<dbReference type="PANTHER" id="PTHR43162">
    <property type="match status" value="1"/>
</dbReference>
<evidence type="ECO:0000313" key="3">
    <source>
        <dbReference type="Proteomes" id="UP001595955"/>
    </source>
</evidence>
<reference evidence="3" key="1">
    <citation type="journal article" date="2019" name="Int. J. Syst. Evol. Microbiol.">
        <title>The Global Catalogue of Microorganisms (GCM) 10K type strain sequencing project: providing services to taxonomists for standard genome sequencing and annotation.</title>
        <authorList>
            <consortium name="The Broad Institute Genomics Platform"/>
            <consortium name="The Broad Institute Genome Sequencing Center for Infectious Disease"/>
            <person name="Wu L."/>
            <person name="Ma J."/>
        </authorList>
    </citation>
    <scope>NUCLEOTIDE SEQUENCE [LARGE SCALE GENOMIC DNA]</scope>
    <source>
        <strain evidence="3">JCM 3369</strain>
    </source>
</reference>
<dbReference type="InterPro" id="IPR036291">
    <property type="entry name" value="NAD(P)-bd_dom_sf"/>
</dbReference>